<dbReference type="Proteomes" id="UP001371456">
    <property type="component" value="Unassembled WGS sequence"/>
</dbReference>
<proteinExistence type="predicted"/>
<gene>
    <name evidence="1" type="ORF">RDI58_024489</name>
</gene>
<sequence length="158" mass="17911">MSNSLIVMGYIGGLSGSQIMRGELFWIIFKNASLYGRLEESGWLCLVAEPVKANLTLVHKFYANATETKFVRNFVVIVRGKQVCFDPARINAYYSLPNVDNEVHKERVREEGKSGFLGSFTMIIGQNRHRITTRLSPLSSPPRPRLGFLSYEVEHSLQ</sequence>
<organism evidence="1 2">
    <name type="scientific">Solanum bulbocastanum</name>
    <name type="common">Wild potato</name>
    <dbReference type="NCBI Taxonomy" id="147425"/>
    <lineage>
        <taxon>Eukaryota</taxon>
        <taxon>Viridiplantae</taxon>
        <taxon>Streptophyta</taxon>
        <taxon>Embryophyta</taxon>
        <taxon>Tracheophyta</taxon>
        <taxon>Spermatophyta</taxon>
        <taxon>Magnoliopsida</taxon>
        <taxon>eudicotyledons</taxon>
        <taxon>Gunneridae</taxon>
        <taxon>Pentapetalae</taxon>
        <taxon>asterids</taxon>
        <taxon>lamiids</taxon>
        <taxon>Solanales</taxon>
        <taxon>Solanaceae</taxon>
        <taxon>Solanoideae</taxon>
        <taxon>Solaneae</taxon>
        <taxon>Solanum</taxon>
    </lineage>
</organism>
<keyword evidence="2" id="KW-1185">Reference proteome</keyword>
<dbReference type="AlphaFoldDB" id="A0AAN8T5Z8"/>
<accession>A0AAN8T5Z8</accession>
<evidence type="ECO:0000313" key="1">
    <source>
        <dbReference type="EMBL" id="KAK6777771.1"/>
    </source>
</evidence>
<reference evidence="1 2" key="1">
    <citation type="submission" date="2024-02" db="EMBL/GenBank/DDBJ databases">
        <title>de novo genome assembly of Solanum bulbocastanum strain 11H21.</title>
        <authorList>
            <person name="Hosaka A.J."/>
        </authorList>
    </citation>
    <scope>NUCLEOTIDE SEQUENCE [LARGE SCALE GENOMIC DNA]</scope>
    <source>
        <tissue evidence="1">Young leaves</tissue>
    </source>
</reference>
<evidence type="ECO:0000313" key="2">
    <source>
        <dbReference type="Proteomes" id="UP001371456"/>
    </source>
</evidence>
<name>A0AAN8T5Z8_SOLBU</name>
<protein>
    <submittedName>
        <fullName evidence="1">Uncharacterized protein</fullName>
    </submittedName>
</protein>
<comment type="caution">
    <text evidence="1">The sequence shown here is derived from an EMBL/GenBank/DDBJ whole genome shotgun (WGS) entry which is preliminary data.</text>
</comment>
<dbReference type="EMBL" id="JBANQN010000010">
    <property type="protein sequence ID" value="KAK6777771.1"/>
    <property type="molecule type" value="Genomic_DNA"/>
</dbReference>